<evidence type="ECO:0000313" key="3">
    <source>
        <dbReference type="EMBL" id="KAG2108997.1"/>
    </source>
</evidence>
<gene>
    <name evidence="3" type="ORF">F5147DRAFT_773332</name>
</gene>
<keyword evidence="4" id="KW-1185">Reference proteome</keyword>
<dbReference type="RefSeq" id="XP_041293240.1">
    <property type="nucleotide sequence ID" value="XM_041441454.1"/>
</dbReference>
<dbReference type="Proteomes" id="UP000823399">
    <property type="component" value="Unassembled WGS sequence"/>
</dbReference>
<name>A0A9P7F720_9AGAM</name>
<evidence type="ECO:0000256" key="1">
    <source>
        <dbReference type="SAM" id="MobiDB-lite"/>
    </source>
</evidence>
<proteinExistence type="predicted"/>
<organism evidence="3 4">
    <name type="scientific">Suillus discolor</name>
    <dbReference type="NCBI Taxonomy" id="1912936"/>
    <lineage>
        <taxon>Eukaryota</taxon>
        <taxon>Fungi</taxon>
        <taxon>Dikarya</taxon>
        <taxon>Basidiomycota</taxon>
        <taxon>Agaricomycotina</taxon>
        <taxon>Agaricomycetes</taxon>
        <taxon>Agaricomycetidae</taxon>
        <taxon>Boletales</taxon>
        <taxon>Suillineae</taxon>
        <taxon>Suillaceae</taxon>
        <taxon>Suillus</taxon>
    </lineage>
</organism>
<keyword evidence="2" id="KW-0812">Transmembrane</keyword>
<accession>A0A9P7F720</accession>
<keyword evidence="2" id="KW-1133">Transmembrane helix</keyword>
<protein>
    <submittedName>
        <fullName evidence="3">Uncharacterized protein</fullName>
    </submittedName>
</protein>
<feature type="region of interest" description="Disordered" evidence="1">
    <location>
        <begin position="165"/>
        <end position="191"/>
    </location>
</feature>
<feature type="compositionally biased region" description="Basic and acidic residues" evidence="1">
    <location>
        <begin position="178"/>
        <end position="191"/>
    </location>
</feature>
<dbReference type="GeneID" id="64703713"/>
<comment type="caution">
    <text evidence="3">The sequence shown here is derived from an EMBL/GenBank/DDBJ whole genome shotgun (WGS) entry which is preliminary data.</text>
</comment>
<feature type="transmembrane region" description="Helical" evidence="2">
    <location>
        <begin position="67"/>
        <end position="88"/>
    </location>
</feature>
<sequence>MSLDKSFTSGTISLWDVLSCNSRFFVRFSTAVTCAGGSILVVDLFIKATGVDASGLPRKYRMTLPISLLQTVTQASFASFLCMAPILMVQDAVLRGENPLPAAKEALSILDGNDNLIHPNQFIQLEKPSKFQFVDPSKGRHKQHQNALKLDRFVYHSFDGPHAGPAVNDRMTVSTSSRAKDKPEVEHPAKRSSEPLVNVDLCCHCHCHAKSHSEAVGAMAVAAAVPTSTVMESDPDLMDFINWPEEH</sequence>
<reference evidence="3" key="1">
    <citation type="journal article" date="2020" name="New Phytol.">
        <title>Comparative genomics reveals dynamic genome evolution in host specialist ectomycorrhizal fungi.</title>
        <authorList>
            <person name="Lofgren L.A."/>
            <person name="Nguyen N.H."/>
            <person name="Vilgalys R."/>
            <person name="Ruytinx J."/>
            <person name="Liao H.L."/>
            <person name="Branco S."/>
            <person name="Kuo A."/>
            <person name="LaButti K."/>
            <person name="Lipzen A."/>
            <person name="Andreopoulos W."/>
            <person name="Pangilinan J."/>
            <person name="Riley R."/>
            <person name="Hundley H."/>
            <person name="Na H."/>
            <person name="Barry K."/>
            <person name="Grigoriev I.V."/>
            <person name="Stajich J.E."/>
            <person name="Kennedy P.G."/>
        </authorList>
    </citation>
    <scope>NUCLEOTIDE SEQUENCE</scope>
    <source>
        <strain evidence="3">FC423</strain>
    </source>
</reference>
<evidence type="ECO:0000313" key="4">
    <source>
        <dbReference type="Proteomes" id="UP000823399"/>
    </source>
</evidence>
<dbReference type="AlphaFoldDB" id="A0A9P7F720"/>
<feature type="transmembrane region" description="Helical" evidence="2">
    <location>
        <begin position="24"/>
        <end position="46"/>
    </location>
</feature>
<evidence type="ECO:0000256" key="2">
    <source>
        <dbReference type="SAM" id="Phobius"/>
    </source>
</evidence>
<keyword evidence="2" id="KW-0472">Membrane</keyword>
<dbReference type="OrthoDB" id="2692947at2759"/>
<dbReference type="EMBL" id="JABBWM010000025">
    <property type="protein sequence ID" value="KAG2108997.1"/>
    <property type="molecule type" value="Genomic_DNA"/>
</dbReference>